<gene>
    <name evidence="1" type="ORF">Ataiwa_04160</name>
</gene>
<protein>
    <recommendedName>
        <fullName evidence="3">DUF4221 domain-containing protein</fullName>
    </recommendedName>
</protein>
<proteinExistence type="predicted"/>
<dbReference type="RefSeq" id="WP_338226955.1">
    <property type="nucleotide sequence ID" value="NZ_BTPE01000001.1"/>
</dbReference>
<accession>A0ABQ6PW28</accession>
<evidence type="ECO:0000313" key="2">
    <source>
        <dbReference type="Proteomes" id="UP001307705"/>
    </source>
</evidence>
<sequence>MRKLLIFGSLVLGIGSCSEEKSVEKASGFEAELEWVDSVVVDSFYDLTLAAVDAEDGRMIFKDRSLSHIYLTDPAGMILDTLQLKGEAPDQVAFPVELVFDEGNLIIKDMEAGMPLNFFTKDFKKMKKSPPLALGLSFLEINPFWVSFSPIQSEGKKLIVGMEGNGVDPELMTESWKKAEFYSQAKAGFIYDPESDSLWRFNSFPENWEFRKNGEWKGQVFPFVQALEKRGLIGILPRIGNQFFLYQWENQKLKLVGETFLSHPDRNEGLEFDPKEDYFLYPSFTDLKSGGNFFLIQFHTEIPKSARDEFKARNPNYMNDQEFNEVFKKYWKDKFILVNHLGESFALKELPVEGKVHFVDKNDVVYIKPKSEVEMDYNVFYRYKIKDKS</sequence>
<evidence type="ECO:0000313" key="1">
    <source>
        <dbReference type="EMBL" id="GMQ32144.1"/>
    </source>
</evidence>
<dbReference type="Proteomes" id="UP001307705">
    <property type="component" value="Unassembled WGS sequence"/>
</dbReference>
<organism evidence="1 2">
    <name type="scientific">Algoriphagus taiwanensis</name>
    <dbReference type="NCBI Taxonomy" id="1445656"/>
    <lineage>
        <taxon>Bacteria</taxon>
        <taxon>Pseudomonadati</taxon>
        <taxon>Bacteroidota</taxon>
        <taxon>Cytophagia</taxon>
        <taxon>Cytophagales</taxon>
        <taxon>Cyclobacteriaceae</taxon>
        <taxon>Algoriphagus</taxon>
    </lineage>
</organism>
<dbReference type="EMBL" id="BTPE01000001">
    <property type="protein sequence ID" value="GMQ32144.1"/>
    <property type="molecule type" value="Genomic_DNA"/>
</dbReference>
<name>A0ABQ6PW28_9BACT</name>
<comment type="caution">
    <text evidence="1">The sequence shown here is derived from an EMBL/GenBank/DDBJ whole genome shotgun (WGS) entry which is preliminary data.</text>
</comment>
<reference evidence="1 2" key="1">
    <citation type="submission" date="2023-08" db="EMBL/GenBank/DDBJ databases">
        <title>Draft genome sequence of Algoriphagus taiwanensis.</title>
        <authorList>
            <person name="Takatani N."/>
            <person name="Hosokawa M."/>
            <person name="Sawabe T."/>
        </authorList>
    </citation>
    <scope>NUCLEOTIDE SEQUENCE [LARGE SCALE GENOMIC DNA]</scope>
    <source>
        <strain evidence="1 2">JCM 19755</strain>
    </source>
</reference>
<evidence type="ECO:0008006" key="3">
    <source>
        <dbReference type="Google" id="ProtNLM"/>
    </source>
</evidence>
<dbReference type="PROSITE" id="PS51257">
    <property type="entry name" value="PROKAR_LIPOPROTEIN"/>
    <property type="match status" value="1"/>
</dbReference>
<keyword evidence="2" id="KW-1185">Reference proteome</keyword>